<dbReference type="GO" id="GO:0000981">
    <property type="term" value="F:DNA-binding transcription factor activity, RNA polymerase II-specific"/>
    <property type="evidence" value="ECO:0007669"/>
    <property type="project" value="InterPro"/>
</dbReference>
<name>A0AAV9JPK0_9PEZI</name>
<evidence type="ECO:0000256" key="3">
    <source>
        <dbReference type="SAM" id="MobiDB-lite"/>
    </source>
</evidence>
<dbReference type="Pfam" id="PF11951">
    <property type="entry name" value="Fungal_trans_2"/>
    <property type="match status" value="1"/>
</dbReference>
<dbReference type="PANTHER" id="PTHR37534:SF9">
    <property type="entry name" value="ZN(II)2CYS6 TRANSCRIPTION FACTOR (EUROFUNG)"/>
    <property type="match status" value="1"/>
</dbReference>
<dbReference type="PROSITE" id="PS00463">
    <property type="entry name" value="ZN2_CY6_FUNGAL_1"/>
    <property type="match status" value="1"/>
</dbReference>
<proteinExistence type="predicted"/>
<dbReference type="GO" id="GO:0005634">
    <property type="term" value="C:nucleus"/>
    <property type="evidence" value="ECO:0007669"/>
    <property type="project" value="UniProtKB-SubCell"/>
</dbReference>
<dbReference type="PANTHER" id="PTHR37534">
    <property type="entry name" value="TRANSCRIPTIONAL ACTIVATOR PROTEIN UGA3"/>
    <property type="match status" value="1"/>
</dbReference>
<comment type="caution">
    <text evidence="5">The sequence shown here is derived from an EMBL/GenBank/DDBJ whole genome shotgun (WGS) entry which is preliminary data.</text>
</comment>
<evidence type="ECO:0000256" key="1">
    <source>
        <dbReference type="ARBA" id="ARBA00004123"/>
    </source>
</evidence>
<keyword evidence="6" id="KW-1185">Reference proteome</keyword>
<dbReference type="Gene3D" id="4.10.240.10">
    <property type="entry name" value="Zn(2)-C6 fungal-type DNA-binding domain"/>
    <property type="match status" value="1"/>
</dbReference>
<evidence type="ECO:0000313" key="6">
    <source>
        <dbReference type="Proteomes" id="UP001324427"/>
    </source>
</evidence>
<dbReference type="Proteomes" id="UP001324427">
    <property type="component" value="Unassembled WGS sequence"/>
</dbReference>
<feature type="compositionally biased region" description="Low complexity" evidence="3">
    <location>
        <begin position="175"/>
        <end position="193"/>
    </location>
</feature>
<feature type="region of interest" description="Disordered" evidence="3">
    <location>
        <begin position="163"/>
        <end position="196"/>
    </location>
</feature>
<dbReference type="GO" id="GO:0000976">
    <property type="term" value="F:transcription cis-regulatory region binding"/>
    <property type="evidence" value="ECO:0007669"/>
    <property type="project" value="TreeGrafter"/>
</dbReference>
<dbReference type="EMBL" id="JAVFHQ010000012">
    <property type="protein sequence ID" value="KAK4547110.1"/>
    <property type="molecule type" value="Genomic_DNA"/>
</dbReference>
<organism evidence="5 6">
    <name type="scientific">Oleoguttula mirabilis</name>
    <dbReference type="NCBI Taxonomy" id="1507867"/>
    <lineage>
        <taxon>Eukaryota</taxon>
        <taxon>Fungi</taxon>
        <taxon>Dikarya</taxon>
        <taxon>Ascomycota</taxon>
        <taxon>Pezizomycotina</taxon>
        <taxon>Dothideomycetes</taxon>
        <taxon>Dothideomycetidae</taxon>
        <taxon>Mycosphaerellales</taxon>
        <taxon>Teratosphaeriaceae</taxon>
        <taxon>Oleoguttula</taxon>
    </lineage>
</organism>
<dbReference type="AlphaFoldDB" id="A0AAV9JPK0"/>
<dbReference type="GO" id="GO:0008270">
    <property type="term" value="F:zinc ion binding"/>
    <property type="evidence" value="ECO:0007669"/>
    <property type="project" value="InterPro"/>
</dbReference>
<keyword evidence="2" id="KW-0539">Nucleus</keyword>
<protein>
    <recommendedName>
        <fullName evidence="4">Zn(2)-C6 fungal-type domain-containing protein</fullName>
    </recommendedName>
</protein>
<gene>
    <name evidence="5" type="ORF">LTR36_001331</name>
</gene>
<feature type="region of interest" description="Disordered" evidence="3">
    <location>
        <begin position="217"/>
        <end position="256"/>
    </location>
</feature>
<evidence type="ECO:0000259" key="4">
    <source>
        <dbReference type="PROSITE" id="PS50048"/>
    </source>
</evidence>
<dbReference type="InterPro" id="IPR001138">
    <property type="entry name" value="Zn2Cys6_DnaBD"/>
</dbReference>
<reference evidence="5 6" key="1">
    <citation type="submission" date="2021-11" db="EMBL/GenBank/DDBJ databases">
        <title>Black yeast isolated from Biological Soil Crust.</title>
        <authorList>
            <person name="Kurbessoian T."/>
        </authorList>
    </citation>
    <scope>NUCLEOTIDE SEQUENCE [LARGE SCALE GENOMIC DNA]</scope>
    <source>
        <strain evidence="5 6">CCFEE 5522</strain>
    </source>
</reference>
<dbReference type="PROSITE" id="PS50048">
    <property type="entry name" value="ZN2_CY6_FUNGAL_2"/>
    <property type="match status" value="1"/>
</dbReference>
<comment type="subcellular location">
    <subcellularLocation>
        <location evidence="1">Nucleus</location>
    </subcellularLocation>
</comment>
<feature type="domain" description="Zn(2)-C6 fungal-type" evidence="4">
    <location>
        <begin position="8"/>
        <end position="36"/>
    </location>
</feature>
<dbReference type="InterPro" id="IPR036864">
    <property type="entry name" value="Zn2-C6_fun-type_DNA-bd_sf"/>
</dbReference>
<dbReference type="SMART" id="SM00066">
    <property type="entry name" value="GAL4"/>
    <property type="match status" value="1"/>
</dbReference>
<evidence type="ECO:0000256" key="2">
    <source>
        <dbReference type="ARBA" id="ARBA00023242"/>
    </source>
</evidence>
<dbReference type="SUPFAM" id="SSF57701">
    <property type="entry name" value="Zn2/Cys6 DNA-binding domain"/>
    <property type="match status" value="1"/>
</dbReference>
<dbReference type="Pfam" id="PF00172">
    <property type="entry name" value="Zn_clus"/>
    <property type="match status" value="1"/>
</dbReference>
<accession>A0AAV9JPK0</accession>
<sequence>MAPRSRTGCLTCRQRKLKCSEERPTCAQCVKANRACIPSSGITFRHQQNPSMNGSEGSLKSFYGYKETFGEGAVWVDIPRDLTFVHTKPYDDDYGEEDARGGDEVSGDAGHALTALAQTATQEENSNRSFEHQASQAAFASYPTHGLEALSAVASQDQYNFQSVLPPPAPISHGQQAQSHHPASPHHSNATPSQHSNLDFILNPAAAITPAESNIDPMLHSVTPVNTRQPPPPQTPQQHSASQVRTSSYPSFGRPRLLSKGSHYRRPAIDDPGLAFLLRDFSERAGLWMDLFDLNRFFAQKVPVLAIRCPLLLYSCVALSAKSLARVEGRKPVLGGQVTPARQSRMEYWPGPPLDPEGWVRKGREYYDLAVSLLRQALAGASRPPTSSLPEDASPQTIAAAQGAPLPTTDSDELVAATAILCVYEFLDASGPEWSRHLDGAKSLFDIAKDRMVPLTLPPSPVSVVQQLTQRLAGHLDTEPTPPRGLSQGRKAVFWNFVRQDMLSAFINNTSTRLDTSDLPMWRSAGLKLTPEGYICPSDPQHPRYSKDNAMPDDIISNALIWLLMKLVNFIAAGDDLPEAVSPLGLGVRQRELLEYWEGMDEQLRVWYEGLPESFHATAVRRADVKGRAEQKWFPRPMCASTMQSYHFARIQLLHNKPHLSTAGPFSARAATPAGPHASPGTSLAARHASYASILQHSRTHAKEIVAIGLGRSDEGTRIHSVQPLWTAGLVLGISEDEEDSEETVAWRRSIVSQLRGIERDMGWASEYRVQSLLELWDLPLAWGLGAEEQ</sequence>
<evidence type="ECO:0000313" key="5">
    <source>
        <dbReference type="EMBL" id="KAK4547110.1"/>
    </source>
</evidence>
<dbReference type="GO" id="GO:0045944">
    <property type="term" value="P:positive regulation of transcription by RNA polymerase II"/>
    <property type="evidence" value="ECO:0007669"/>
    <property type="project" value="TreeGrafter"/>
</dbReference>
<dbReference type="CDD" id="cd12148">
    <property type="entry name" value="fungal_TF_MHR"/>
    <property type="match status" value="1"/>
</dbReference>
<dbReference type="CDD" id="cd00067">
    <property type="entry name" value="GAL4"/>
    <property type="match status" value="1"/>
</dbReference>
<dbReference type="InterPro" id="IPR021858">
    <property type="entry name" value="Fun_TF"/>
</dbReference>
<feature type="compositionally biased region" description="Polar residues" evidence="3">
    <location>
        <begin position="239"/>
        <end position="250"/>
    </location>
</feature>